<dbReference type="InterPro" id="IPR011042">
    <property type="entry name" value="6-blade_b-propeller_TolB-like"/>
</dbReference>
<dbReference type="InterPro" id="IPR012938">
    <property type="entry name" value="Glc/Sorbosone_DH"/>
</dbReference>
<organism evidence="3 4">
    <name type="scientific">Allokutzneria oryzae</name>
    <dbReference type="NCBI Taxonomy" id="1378989"/>
    <lineage>
        <taxon>Bacteria</taxon>
        <taxon>Bacillati</taxon>
        <taxon>Actinomycetota</taxon>
        <taxon>Actinomycetes</taxon>
        <taxon>Pseudonocardiales</taxon>
        <taxon>Pseudonocardiaceae</taxon>
        <taxon>Allokutzneria</taxon>
    </lineage>
</organism>
<dbReference type="PROSITE" id="PS51318">
    <property type="entry name" value="TAT"/>
    <property type="match status" value="1"/>
</dbReference>
<feature type="chain" id="PRO_5045612235" evidence="1">
    <location>
        <begin position="33"/>
        <end position="333"/>
    </location>
</feature>
<dbReference type="Gene3D" id="2.120.10.30">
    <property type="entry name" value="TolB, C-terminal domain"/>
    <property type="match status" value="1"/>
</dbReference>
<gene>
    <name evidence="3" type="ORF">ACFFQA_25165</name>
</gene>
<proteinExistence type="predicted"/>
<accession>A0ABV6A282</accession>
<name>A0ABV6A282_9PSEU</name>
<dbReference type="Pfam" id="PF07995">
    <property type="entry name" value="GSDH"/>
    <property type="match status" value="1"/>
</dbReference>
<sequence length="333" mass="34534">MNQGNRARRGAVMGSVAALAALGTLAAGQASADVGPRAINQIVGGLQQVWALDFLPDGSALFTEKNTAKIRKLDKTGKVSDVQTVPGVSTPTEGGLLGIAVSPDYASDQTVFVYYTTTNDNRIAKLKLGQTPQPIVTGIPRGASYHHGGRLEFGPDGNLYAGTGDGQVGGNAQNDNSLGGKVLRMTKDGKPASGNPKPGSVVYAKGFRNVQGLAWVGSQLYVSDIGANKVDELNRVDAGKNYGWPTCEGSCSTSGMTNPVKTWPTSSGTPSGLEYFKGSLYMASLKGGTYKLDTNGSGGKLYTSLGRTRAVEAAPDGSLYVITPTAIHRADGN</sequence>
<dbReference type="RefSeq" id="WP_377857012.1">
    <property type="nucleotide sequence ID" value="NZ_JBHLZU010000020.1"/>
</dbReference>
<feature type="domain" description="Glucose/Sorbosone dehydrogenase" evidence="2">
    <location>
        <begin position="46"/>
        <end position="323"/>
    </location>
</feature>
<evidence type="ECO:0000256" key="1">
    <source>
        <dbReference type="SAM" id="SignalP"/>
    </source>
</evidence>
<dbReference type="Proteomes" id="UP001589693">
    <property type="component" value="Unassembled WGS sequence"/>
</dbReference>
<evidence type="ECO:0000313" key="4">
    <source>
        <dbReference type="Proteomes" id="UP001589693"/>
    </source>
</evidence>
<dbReference type="PANTHER" id="PTHR19328">
    <property type="entry name" value="HEDGEHOG-INTERACTING PROTEIN"/>
    <property type="match status" value="1"/>
</dbReference>
<dbReference type="InterPro" id="IPR011041">
    <property type="entry name" value="Quinoprot_gluc/sorb_DH_b-prop"/>
</dbReference>
<dbReference type="SUPFAM" id="SSF50952">
    <property type="entry name" value="Soluble quinoprotein glucose dehydrogenase"/>
    <property type="match status" value="1"/>
</dbReference>
<keyword evidence="1" id="KW-0732">Signal</keyword>
<dbReference type="InterPro" id="IPR006311">
    <property type="entry name" value="TAT_signal"/>
</dbReference>
<feature type="signal peptide" evidence="1">
    <location>
        <begin position="1"/>
        <end position="32"/>
    </location>
</feature>
<dbReference type="PANTHER" id="PTHR19328:SF13">
    <property type="entry name" value="HIPL1 PROTEIN"/>
    <property type="match status" value="1"/>
</dbReference>
<evidence type="ECO:0000313" key="3">
    <source>
        <dbReference type="EMBL" id="MFB9907239.1"/>
    </source>
</evidence>
<evidence type="ECO:0000259" key="2">
    <source>
        <dbReference type="Pfam" id="PF07995"/>
    </source>
</evidence>
<dbReference type="EMBL" id="JBHLZU010000020">
    <property type="protein sequence ID" value="MFB9907239.1"/>
    <property type="molecule type" value="Genomic_DNA"/>
</dbReference>
<comment type="caution">
    <text evidence="3">The sequence shown here is derived from an EMBL/GenBank/DDBJ whole genome shotgun (WGS) entry which is preliminary data.</text>
</comment>
<protein>
    <submittedName>
        <fullName evidence="3">PQQ-dependent sugar dehydrogenase</fullName>
    </submittedName>
</protein>
<keyword evidence="4" id="KW-1185">Reference proteome</keyword>
<reference evidence="3 4" key="1">
    <citation type="submission" date="2024-09" db="EMBL/GenBank/DDBJ databases">
        <authorList>
            <person name="Sun Q."/>
            <person name="Mori K."/>
        </authorList>
    </citation>
    <scope>NUCLEOTIDE SEQUENCE [LARGE SCALE GENOMIC DNA]</scope>
    <source>
        <strain evidence="3 4">TBRC 7907</strain>
    </source>
</reference>